<reference evidence="7" key="2">
    <citation type="submission" date="2021-04" db="EMBL/GenBank/DDBJ databases">
        <authorList>
            <person name="Gilroy R."/>
        </authorList>
    </citation>
    <scope>NUCLEOTIDE SEQUENCE</scope>
    <source>
        <strain evidence="7">CHK165-2605</strain>
    </source>
</reference>
<dbReference type="Gene3D" id="2.160.10.10">
    <property type="entry name" value="Hexapeptide repeat proteins"/>
    <property type="match status" value="1"/>
</dbReference>
<evidence type="ECO:0000313" key="7">
    <source>
        <dbReference type="EMBL" id="HJC44389.1"/>
    </source>
</evidence>
<evidence type="ECO:0000256" key="4">
    <source>
        <dbReference type="ARBA" id="ARBA00023315"/>
    </source>
</evidence>
<gene>
    <name evidence="7" type="ORF">H9756_12080</name>
</gene>
<dbReference type="Pfam" id="PF12464">
    <property type="entry name" value="Mac"/>
    <property type="match status" value="1"/>
</dbReference>
<protein>
    <recommendedName>
        <fullName evidence="5">Acetyltransferase</fullName>
        <ecNumber evidence="5">2.3.1.-</ecNumber>
    </recommendedName>
</protein>
<dbReference type="Pfam" id="PF00132">
    <property type="entry name" value="Hexapep"/>
    <property type="match status" value="1"/>
</dbReference>
<dbReference type="PROSITE" id="PS00101">
    <property type="entry name" value="HEXAPEP_TRANSFERASES"/>
    <property type="match status" value="1"/>
</dbReference>
<name>A0A9D2P6C1_9FIRM</name>
<sequence length="210" mass="23709">MTEKERMLAGKIYCPFKVGDNTWEKSREVLEQFNSMPWQKERERMELLRSIFGHLEDDAVIVPPFYCDKGTQIYVGKHFYANTGLLILDEADVRIGDHVFIAPRVCIYTAGHPIDADIRRMDLEYAKGVTIGDDVWIGGNVVINPGVTIGSNVVIGSGSVVTKDIPDGVIAAGNPCRVLREITQEDKDYWTRQAEEYLADEDINSRKDKI</sequence>
<dbReference type="PANTHER" id="PTHR43017:SF1">
    <property type="entry name" value="ACETYLTRANSFERASE YJL218W-RELATED"/>
    <property type="match status" value="1"/>
</dbReference>
<evidence type="ECO:0000256" key="5">
    <source>
        <dbReference type="RuleBase" id="RU367021"/>
    </source>
</evidence>
<evidence type="ECO:0000256" key="1">
    <source>
        <dbReference type="ARBA" id="ARBA00007274"/>
    </source>
</evidence>
<organism evidence="7 8">
    <name type="scientific">Candidatus Mediterraneibacter gallistercoris</name>
    <dbReference type="NCBI Taxonomy" id="2838671"/>
    <lineage>
        <taxon>Bacteria</taxon>
        <taxon>Bacillati</taxon>
        <taxon>Bacillota</taxon>
        <taxon>Clostridia</taxon>
        <taxon>Lachnospirales</taxon>
        <taxon>Lachnospiraceae</taxon>
        <taxon>Mediterraneibacter</taxon>
    </lineage>
</organism>
<dbReference type="CDD" id="cd03357">
    <property type="entry name" value="LbH_MAT_GAT"/>
    <property type="match status" value="1"/>
</dbReference>
<evidence type="ECO:0000256" key="3">
    <source>
        <dbReference type="ARBA" id="ARBA00022737"/>
    </source>
</evidence>
<comment type="similarity">
    <text evidence="1 5">Belongs to the transferase hexapeptide repeat family.</text>
</comment>
<accession>A0A9D2P6C1</accession>
<evidence type="ECO:0000256" key="2">
    <source>
        <dbReference type="ARBA" id="ARBA00022679"/>
    </source>
</evidence>
<dbReference type="Proteomes" id="UP000823895">
    <property type="component" value="Unassembled WGS sequence"/>
</dbReference>
<dbReference type="InterPro" id="IPR039369">
    <property type="entry name" value="LacA-like"/>
</dbReference>
<dbReference type="InterPro" id="IPR011004">
    <property type="entry name" value="Trimer_LpxA-like_sf"/>
</dbReference>
<dbReference type="SUPFAM" id="SSF51161">
    <property type="entry name" value="Trimeric LpxA-like enzymes"/>
    <property type="match status" value="1"/>
</dbReference>
<keyword evidence="4 5" id="KW-0012">Acyltransferase</keyword>
<proteinExistence type="inferred from homology"/>
<keyword evidence="3" id="KW-0677">Repeat</keyword>
<dbReference type="InterPro" id="IPR024688">
    <property type="entry name" value="Mac_dom"/>
</dbReference>
<dbReference type="GO" id="GO:0008870">
    <property type="term" value="F:galactoside O-acetyltransferase activity"/>
    <property type="evidence" value="ECO:0007669"/>
    <property type="project" value="TreeGrafter"/>
</dbReference>
<dbReference type="SMART" id="SM01266">
    <property type="entry name" value="Mac"/>
    <property type="match status" value="1"/>
</dbReference>
<dbReference type="EC" id="2.3.1.-" evidence="5"/>
<dbReference type="PANTHER" id="PTHR43017">
    <property type="entry name" value="GALACTOSIDE O-ACETYLTRANSFERASE"/>
    <property type="match status" value="1"/>
</dbReference>
<feature type="domain" description="Maltose/galactoside acetyltransferase" evidence="6">
    <location>
        <begin position="4"/>
        <end position="57"/>
    </location>
</feature>
<keyword evidence="2 5" id="KW-0808">Transferase</keyword>
<evidence type="ECO:0000259" key="6">
    <source>
        <dbReference type="SMART" id="SM01266"/>
    </source>
</evidence>
<comment type="caution">
    <text evidence="7">The sequence shown here is derived from an EMBL/GenBank/DDBJ whole genome shotgun (WGS) entry which is preliminary data.</text>
</comment>
<dbReference type="InterPro" id="IPR018357">
    <property type="entry name" value="Hexapep_transf_CS"/>
</dbReference>
<dbReference type="EMBL" id="DWWI01000255">
    <property type="protein sequence ID" value="HJC44389.1"/>
    <property type="molecule type" value="Genomic_DNA"/>
</dbReference>
<dbReference type="InterPro" id="IPR001451">
    <property type="entry name" value="Hexapep"/>
</dbReference>
<reference evidence="7" key="1">
    <citation type="journal article" date="2021" name="PeerJ">
        <title>Extensive microbial diversity within the chicken gut microbiome revealed by metagenomics and culture.</title>
        <authorList>
            <person name="Gilroy R."/>
            <person name="Ravi A."/>
            <person name="Getino M."/>
            <person name="Pursley I."/>
            <person name="Horton D.L."/>
            <person name="Alikhan N.F."/>
            <person name="Baker D."/>
            <person name="Gharbi K."/>
            <person name="Hall N."/>
            <person name="Watson M."/>
            <person name="Adriaenssens E.M."/>
            <person name="Foster-Nyarko E."/>
            <person name="Jarju S."/>
            <person name="Secka A."/>
            <person name="Antonio M."/>
            <person name="Oren A."/>
            <person name="Chaudhuri R.R."/>
            <person name="La Ragione R."/>
            <person name="Hildebrand F."/>
            <person name="Pallen M.J."/>
        </authorList>
    </citation>
    <scope>NUCLEOTIDE SEQUENCE</scope>
    <source>
        <strain evidence="7">CHK165-2605</strain>
    </source>
</reference>
<evidence type="ECO:0000313" key="8">
    <source>
        <dbReference type="Proteomes" id="UP000823895"/>
    </source>
</evidence>
<dbReference type="FunFam" id="2.160.10.10:FF:000025">
    <property type="entry name" value="Hexapeptide-repeat containing-acetyltransferase"/>
    <property type="match status" value="1"/>
</dbReference>
<dbReference type="AlphaFoldDB" id="A0A9D2P6C1"/>